<dbReference type="Proteomes" id="UP000215914">
    <property type="component" value="Chromosome 2"/>
</dbReference>
<gene>
    <name evidence="1" type="ORF">HannXRQ_Chr02g0043981</name>
</gene>
<evidence type="ECO:0000313" key="2">
    <source>
        <dbReference type="Proteomes" id="UP000215914"/>
    </source>
</evidence>
<evidence type="ECO:0000313" key="1">
    <source>
        <dbReference type="EMBL" id="OTG34279.1"/>
    </source>
</evidence>
<name>A0A251VG85_HELAN</name>
<dbReference type="InterPro" id="IPR012340">
    <property type="entry name" value="NA-bd_OB-fold"/>
</dbReference>
<sequence>MLSQLISSGHNIYAQLWESYAEKMQKFVSKKPEGVTTVLILQIGKFTFSGGKAYVSSTFHGSILFINDDIEEIIAFKHRI</sequence>
<dbReference type="AlphaFoldDB" id="A0A251VG85"/>
<accession>A0A251VG85</accession>
<reference evidence="2" key="1">
    <citation type="journal article" date="2017" name="Nature">
        <title>The sunflower genome provides insights into oil metabolism, flowering and Asterid evolution.</title>
        <authorList>
            <person name="Badouin H."/>
            <person name="Gouzy J."/>
            <person name="Grassa C.J."/>
            <person name="Murat F."/>
            <person name="Staton S.E."/>
            <person name="Cottret L."/>
            <person name="Lelandais-Briere C."/>
            <person name="Owens G.L."/>
            <person name="Carrere S."/>
            <person name="Mayjonade B."/>
            <person name="Legrand L."/>
            <person name="Gill N."/>
            <person name="Kane N.C."/>
            <person name="Bowers J.E."/>
            <person name="Hubner S."/>
            <person name="Bellec A."/>
            <person name="Berard A."/>
            <person name="Berges H."/>
            <person name="Blanchet N."/>
            <person name="Boniface M.C."/>
            <person name="Brunel D."/>
            <person name="Catrice O."/>
            <person name="Chaidir N."/>
            <person name="Claudel C."/>
            <person name="Donnadieu C."/>
            <person name="Faraut T."/>
            <person name="Fievet G."/>
            <person name="Helmstetter N."/>
            <person name="King M."/>
            <person name="Knapp S.J."/>
            <person name="Lai Z."/>
            <person name="Le Paslier M.C."/>
            <person name="Lippi Y."/>
            <person name="Lorenzon L."/>
            <person name="Mandel J.R."/>
            <person name="Marage G."/>
            <person name="Marchand G."/>
            <person name="Marquand E."/>
            <person name="Bret-Mestries E."/>
            <person name="Morien E."/>
            <person name="Nambeesan S."/>
            <person name="Nguyen T."/>
            <person name="Pegot-Espagnet P."/>
            <person name="Pouilly N."/>
            <person name="Raftis F."/>
            <person name="Sallet E."/>
            <person name="Schiex T."/>
            <person name="Thomas J."/>
            <person name="Vandecasteele C."/>
            <person name="Vares D."/>
            <person name="Vear F."/>
            <person name="Vautrin S."/>
            <person name="Crespi M."/>
            <person name="Mangin B."/>
            <person name="Burke J.M."/>
            <person name="Salse J."/>
            <person name="Munos S."/>
            <person name="Vincourt P."/>
            <person name="Rieseberg L.H."/>
            <person name="Langlade N.B."/>
        </authorList>
    </citation>
    <scope>NUCLEOTIDE SEQUENCE [LARGE SCALE GENOMIC DNA]</scope>
    <source>
        <strain evidence="2">cv. SF193</strain>
    </source>
</reference>
<dbReference type="Gene3D" id="2.40.50.140">
    <property type="entry name" value="Nucleic acid-binding proteins"/>
    <property type="match status" value="1"/>
</dbReference>
<dbReference type="EMBL" id="CM007891">
    <property type="protein sequence ID" value="OTG34279.1"/>
    <property type="molecule type" value="Genomic_DNA"/>
</dbReference>
<dbReference type="InParanoid" id="A0A251VG85"/>
<keyword evidence="2" id="KW-1185">Reference proteome</keyword>
<proteinExistence type="predicted"/>
<protein>
    <submittedName>
        <fullName evidence="1">Uncharacterized protein</fullName>
    </submittedName>
</protein>
<organism evidence="1 2">
    <name type="scientific">Helianthus annuus</name>
    <name type="common">Common sunflower</name>
    <dbReference type="NCBI Taxonomy" id="4232"/>
    <lineage>
        <taxon>Eukaryota</taxon>
        <taxon>Viridiplantae</taxon>
        <taxon>Streptophyta</taxon>
        <taxon>Embryophyta</taxon>
        <taxon>Tracheophyta</taxon>
        <taxon>Spermatophyta</taxon>
        <taxon>Magnoliopsida</taxon>
        <taxon>eudicotyledons</taxon>
        <taxon>Gunneridae</taxon>
        <taxon>Pentapetalae</taxon>
        <taxon>asterids</taxon>
        <taxon>campanulids</taxon>
        <taxon>Asterales</taxon>
        <taxon>Asteraceae</taxon>
        <taxon>Asteroideae</taxon>
        <taxon>Heliantheae alliance</taxon>
        <taxon>Heliantheae</taxon>
        <taxon>Helianthus</taxon>
    </lineage>
</organism>